<sequence>MSLLITSRKFFSALRNGDDFSLDTGDFATHPKGFIQGLKRADYTLQLSWESTADITNLFDYTNAQNLIERQSGSWLDDDWSIGDTFHEFQAGVKTTFEGTITNLTDLELFYSIDAGVPLTDAGGPYSDVELRGTTAKTAMVFKYGLIENDDTVNYNNAFTGTEQFFKVDGLTGELKTATADGGEPLWKTGELQVLTNGFVSTYVQEYEIEHVFRVVPYHLEGETFGDPLGDFAGESSPTYVTNFEIRTVLSDPNTAVVAEDSLLLGNYGTYGENRNGGLSTYGFKDLVYTNEDTAIVTTGIEKSAVTKIEFTLTSDNGTLVTAATRYVFYVSKLPTDAEYTDQTGNYDEIWLSDSHSVVIGSAVAFGGIITNLNSSLIDANNVAIEVILEYSTAQQALIEEGAEFLISVSVEDQTTTVDTSDEEIVEIDRDEYVINADIPGLWAYTEVVHYPHTFEKTTAGFTDYKGWIEDGILTKFTGELSLDLDALLDSMTFRLVAFNPTTEEFFELQNFVYVFNSVFTQDGGFTTQQITLDTTRGFNLNVDDQFNEVTLTGQARVSNRQPIEGTIAWKANWQDWLALDGADTVFYDAAEENDGLNNNISRYSLKEGYEIRIFLEAGITEGNSVTTYRHKSNTINLLNRDEAPPLDPGWTATVETFNEAGTISFGVGIDAGISRDANTLYRTTWAKGIAPIPALPQTAAHRIQEIDGTFNNWELSTFRDPPPNNLLIPKDGEDFLVFVGFTANDLTFVTECLIDHTRLEDDRCYRLGYRTWNEPTLIPLPVYDITADNTDGLAAEIITDQASDPTGATDYRNDPTATTTIIVRRDDPAITDINLLDELWRFTEDNGDIIGTFDFSQGVLSGLSGALKTDIQNAFAGDVTDIPPSNIVYDKNDVHDAYNSIIQVAIAWKVTGSFLDPTNVESNLDTIDVPIFHISSRWFGPGHAKLLLASENTVVVADQSNSRVRVMTFIDNTFREINDSEVIAIIGAPQGLAVDQLDVINGQPVIYCHRFNTGQVFEMVKNAGVGWTATVIITGVGGGVNADIAIIEGRRENGKPVLITAAFGNELSVAWFDGAIWKRTLTNALPGHSGLSTCVSDSIGRVYLQNRGDGSGIANRGGNIERYIYNGNLQTDAIATVADFVNQWTGTVILGDNAASGNIDGDGATARFQANEELEILEEDSNNNPTLWIGQRATLFGSNEIFRVCTPDNISVPAAANWTVESPFQAAAGIDGHVDGTGSVVRFGELHLGSFIKSATEIIAVDQTNNNFRFIDLNSKDGSVDNVVDTVVPDDKSTTPGLVEAKAF</sequence>
<proteinExistence type="predicted"/>
<reference evidence="1" key="1">
    <citation type="journal article" date="2015" name="Nature">
        <title>Complex archaea that bridge the gap between prokaryotes and eukaryotes.</title>
        <authorList>
            <person name="Spang A."/>
            <person name="Saw J.H."/>
            <person name="Jorgensen S.L."/>
            <person name="Zaremba-Niedzwiedzka K."/>
            <person name="Martijn J."/>
            <person name="Lind A.E."/>
            <person name="van Eijk R."/>
            <person name="Schleper C."/>
            <person name="Guy L."/>
            <person name="Ettema T.J."/>
        </authorList>
    </citation>
    <scope>NUCLEOTIDE SEQUENCE</scope>
</reference>
<comment type="caution">
    <text evidence="1">The sequence shown here is derived from an EMBL/GenBank/DDBJ whole genome shotgun (WGS) entry which is preliminary data.</text>
</comment>
<accession>A0A0F9TN72</accession>
<protein>
    <submittedName>
        <fullName evidence="1">Uncharacterized protein</fullName>
    </submittedName>
</protein>
<organism evidence="1">
    <name type="scientific">marine sediment metagenome</name>
    <dbReference type="NCBI Taxonomy" id="412755"/>
    <lineage>
        <taxon>unclassified sequences</taxon>
        <taxon>metagenomes</taxon>
        <taxon>ecological metagenomes</taxon>
    </lineage>
</organism>
<evidence type="ECO:0000313" key="1">
    <source>
        <dbReference type="EMBL" id="KKN76377.1"/>
    </source>
</evidence>
<name>A0A0F9TN72_9ZZZZ</name>
<dbReference type="EMBL" id="LAZR01000296">
    <property type="protein sequence ID" value="KKN76377.1"/>
    <property type="molecule type" value="Genomic_DNA"/>
</dbReference>
<gene>
    <name evidence="1" type="ORF">LCGC14_0370630</name>
</gene>